<reference evidence="2 3" key="1">
    <citation type="submission" date="2019-07" db="EMBL/GenBank/DDBJ databases">
        <title>Rufibacter sp. nov., isolated from lake sediment.</title>
        <authorList>
            <person name="Qu J.-H."/>
        </authorList>
    </citation>
    <scope>NUCLEOTIDE SEQUENCE [LARGE SCALE GENOMIC DNA]</scope>
    <source>
        <strain evidence="2 3">NBS58-1</strain>
    </source>
</reference>
<evidence type="ECO:0000256" key="1">
    <source>
        <dbReference type="SAM" id="Phobius"/>
    </source>
</evidence>
<protein>
    <submittedName>
        <fullName evidence="2">Uncharacterized protein</fullName>
    </submittedName>
</protein>
<feature type="transmembrane region" description="Helical" evidence="1">
    <location>
        <begin position="41"/>
        <end position="62"/>
    </location>
</feature>
<keyword evidence="1" id="KW-0812">Transmembrane</keyword>
<sequence>METRNTLLKVVAPILTFVAVKVVHNAVGFEYDLFVEGIFNLGFVIDIMSFAVGYAGFSYLLLRVFSRNTSE</sequence>
<dbReference type="AlphaFoldDB" id="A0A5B6TCZ5"/>
<keyword evidence="1" id="KW-0472">Membrane</keyword>
<evidence type="ECO:0000313" key="3">
    <source>
        <dbReference type="Proteomes" id="UP000324133"/>
    </source>
</evidence>
<dbReference type="OrthoDB" id="894376at2"/>
<dbReference type="Proteomes" id="UP000324133">
    <property type="component" value="Unassembled WGS sequence"/>
</dbReference>
<comment type="caution">
    <text evidence="2">The sequence shown here is derived from an EMBL/GenBank/DDBJ whole genome shotgun (WGS) entry which is preliminary data.</text>
</comment>
<dbReference type="RefSeq" id="WP_149092835.1">
    <property type="nucleotide sequence ID" value="NZ_VKKY01000003.1"/>
</dbReference>
<name>A0A5B6TCZ5_9BACT</name>
<evidence type="ECO:0000313" key="2">
    <source>
        <dbReference type="EMBL" id="KAA3436894.1"/>
    </source>
</evidence>
<keyword evidence="3" id="KW-1185">Reference proteome</keyword>
<keyword evidence="1" id="KW-1133">Transmembrane helix</keyword>
<accession>A0A5B6TCZ5</accession>
<proteinExistence type="predicted"/>
<gene>
    <name evidence="2" type="ORF">FOA19_21200</name>
</gene>
<dbReference type="EMBL" id="VKKY01000003">
    <property type="protein sequence ID" value="KAA3436894.1"/>
    <property type="molecule type" value="Genomic_DNA"/>
</dbReference>
<organism evidence="2 3">
    <name type="scientific">Rufibacter hautae</name>
    <dbReference type="NCBI Taxonomy" id="2595005"/>
    <lineage>
        <taxon>Bacteria</taxon>
        <taxon>Pseudomonadati</taxon>
        <taxon>Bacteroidota</taxon>
        <taxon>Cytophagia</taxon>
        <taxon>Cytophagales</taxon>
        <taxon>Hymenobacteraceae</taxon>
        <taxon>Rufibacter</taxon>
    </lineage>
</organism>